<dbReference type="InterPro" id="IPR010730">
    <property type="entry name" value="HET"/>
</dbReference>
<gene>
    <name evidence="2" type="ORF">ST47_g5906</name>
</gene>
<accession>A0A163D6V6</accession>
<protein>
    <recommendedName>
        <fullName evidence="1">Heterokaryon incompatibility domain-containing protein</fullName>
    </recommendedName>
</protein>
<keyword evidence="3" id="KW-1185">Reference proteome</keyword>
<evidence type="ECO:0000313" key="2">
    <source>
        <dbReference type="EMBL" id="KZM22954.1"/>
    </source>
</evidence>
<reference evidence="2 3" key="1">
    <citation type="journal article" date="2016" name="Sci. Rep.">
        <title>Draft genome sequencing and secretome analysis of fungal phytopathogen Ascochyta rabiei provides insight into the necrotrophic effector repertoire.</title>
        <authorList>
            <person name="Verma S."/>
            <person name="Gazara R.K."/>
            <person name="Nizam S."/>
            <person name="Parween S."/>
            <person name="Chattopadhyay D."/>
            <person name="Verma P.K."/>
        </authorList>
    </citation>
    <scope>NUCLEOTIDE SEQUENCE [LARGE SCALE GENOMIC DNA]</scope>
    <source>
        <strain evidence="2 3">ArDII</strain>
    </source>
</reference>
<dbReference type="EMBL" id="JYNV01000202">
    <property type="protein sequence ID" value="KZM22954.1"/>
    <property type="molecule type" value="Genomic_DNA"/>
</dbReference>
<organism evidence="2 3">
    <name type="scientific">Didymella rabiei</name>
    <name type="common">Chickpea ascochyta blight fungus</name>
    <name type="synonym">Mycosphaerella rabiei</name>
    <dbReference type="NCBI Taxonomy" id="5454"/>
    <lineage>
        <taxon>Eukaryota</taxon>
        <taxon>Fungi</taxon>
        <taxon>Dikarya</taxon>
        <taxon>Ascomycota</taxon>
        <taxon>Pezizomycotina</taxon>
        <taxon>Dothideomycetes</taxon>
        <taxon>Pleosporomycetidae</taxon>
        <taxon>Pleosporales</taxon>
        <taxon>Pleosporineae</taxon>
        <taxon>Didymellaceae</taxon>
        <taxon>Ascochyta</taxon>
    </lineage>
</organism>
<evidence type="ECO:0000259" key="1">
    <source>
        <dbReference type="Pfam" id="PF06985"/>
    </source>
</evidence>
<proteinExistence type="predicted"/>
<dbReference type="PANTHER" id="PTHR24148">
    <property type="entry name" value="ANKYRIN REPEAT DOMAIN-CONTAINING PROTEIN 39 HOMOLOG-RELATED"/>
    <property type="match status" value="1"/>
</dbReference>
<feature type="domain" description="Heterokaryon incompatibility" evidence="1">
    <location>
        <begin position="42"/>
        <end position="216"/>
    </location>
</feature>
<dbReference type="InterPro" id="IPR052895">
    <property type="entry name" value="HetReg/Transcr_Mod"/>
</dbReference>
<evidence type="ECO:0000313" key="3">
    <source>
        <dbReference type="Proteomes" id="UP000076837"/>
    </source>
</evidence>
<dbReference type="Proteomes" id="UP000076837">
    <property type="component" value="Unassembled WGS sequence"/>
</dbReference>
<dbReference type="AlphaFoldDB" id="A0A163D6V6"/>
<name>A0A163D6V6_DIDRA</name>
<dbReference type="PANTHER" id="PTHR24148:SF73">
    <property type="entry name" value="HET DOMAIN PROTEIN (AFU_ORTHOLOGUE AFUA_8G01020)"/>
    <property type="match status" value="1"/>
</dbReference>
<sequence>MFQHSPLDHNKSSIRLIEILPSLSREGHIQCTISHHTIEASYDCLSYRWGDPLPEAKILVNGQPFSARWNLFDFLDVERLKREESSLRMMHFSADKFNYPKSSVRSSDLPKPTTQTRLLWIDALCIDQKNNLERDHQVAQMGKIFSQANTVYVWLGTMPILSQLSIIHSGQLSSILKFSRRRHLPFDDPIQFWNSHDFKNEFFLNEYWSRAWITQELYLAQSAILVLKHQKNIDLRDVYRMLYRVIAFAPYPHPLSLFNFLGNVFSNRDASRSLGDDFAQLLHTFRATKCSVPRDRIFSILPLYRWSKFIRVDYEKADDELAVDVLNCRKEPTQLCRVAVMARSLLPQSSPLGTGFLDLDILISDFHWGPLQISHIPMSKARPCHEQGSKPPPCYSRPLESVDYHYYDTPLSTKGIRDHECKIWVLARKLFLTSVTLVGIPANRAWDELSVEGTATEVPLGFARHRSKDHPKALPVLGNRKKWRMYGKGISFRPIEEGNSGWAMRISLCLVWDMVKSWNRLESWGEIEPCAYACGAARVGYEVPDG</sequence>
<comment type="caution">
    <text evidence="2">The sequence shown here is derived from an EMBL/GenBank/DDBJ whole genome shotgun (WGS) entry which is preliminary data.</text>
</comment>
<dbReference type="Pfam" id="PF06985">
    <property type="entry name" value="HET"/>
    <property type="match status" value="1"/>
</dbReference>